<dbReference type="PANTHER" id="PTHR11920:SF335">
    <property type="entry name" value="GUANYLATE CYCLASE"/>
    <property type="match status" value="1"/>
</dbReference>
<dbReference type="GO" id="GO:0001653">
    <property type="term" value="F:peptide receptor activity"/>
    <property type="evidence" value="ECO:0007669"/>
    <property type="project" value="TreeGrafter"/>
</dbReference>
<evidence type="ECO:0000256" key="4">
    <source>
        <dbReference type="ARBA" id="ARBA00022989"/>
    </source>
</evidence>
<dbReference type="SUPFAM" id="SSF52172">
    <property type="entry name" value="CheY-like"/>
    <property type="match status" value="1"/>
</dbReference>
<dbReference type="InterPro" id="IPR029787">
    <property type="entry name" value="Nucleotide_cyclase"/>
</dbReference>
<dbReference type="GO" id="GO:0005886">
    <property type="term" value="C:plasma membrane"/>
    <property type="evidence" value="ECO:0007669"/>
    <property type="project" value="TreeGrafter"/>
</dbReference>
<sequence>MGNLCCSANNAATTESVSSDPSNSSSIQHAETGEARSKKGFRWSDVGFSRSLWNASKRSLQNLRPGASQQNNGIQGIGKEDEIFQTVCDVVEQVSQVEIAQADLVECIYDCVEEFQDLKGRMARLKTRLELSGTWSQEEDEGNLLWSEIPEKLDSKLDLAYFKAVRIQGVSEGLHHTTETQISNLSHTLEGVTWAGKESFMKRIEAVSRKKVSLSVPRALVPRHQNTQRSLPNSLDEKRKHNPDTDEKSFVDGSVPFNTVPLCGIADHVSDSSRSRLASDGSTINRSRLASDGSTIYDNPMPSSLDEIPPGFADPTSSDGGTMPLDEKNRHFYDIRVEPGDLEEASVHESLKSESSHAEGDDNGAIDFGYFISRDSHVMPSVNVTARADLGSSLPPLKTDNVVHKANASWVPMNNTIKSEANNLTFKSPLDDASRRNVLNQVEDVLELRRLTRQHIHPGLADMLYEPKEATSHWLEKWASSRRISAASSQSGIMQNIDIVHNYPELMDKLFPREVLQELVGDVGANIANVHESASIMFADIVGFTKWCESRTPQEVIECLSIWFQILDDLAEDLGVYKVETVGDQYMAVCGAPVENPEHASRVAEFALRIMEVLPLMPDIFIDGADLTMRLGMHTGTVVGGVIRANRPRWQLFGDAVNLASRMESTSLASQLQVSASVYETLKDSDGFELNKRPMAIEIKGKGMMETYWLIRGTSSTPYLSDCVKLSDYLEVVRVRHSDSLRAQPSLPSLPSGPAMRDAKNRLRLCSIESLNLNDAHPQPEAEAEIEYSDFAPQEILSEDNLSSADAVNPTQDGDKLQSHPVTRQASKSKGAPRHQVLWVDSTVSTAMVYMRALRQEGVEVLICMCAMEALSQMKEKIFTAVFVDDHLEGANGKQNQQNAEHDEVEGKETLTTLDFLSRHRGWEKQNRLEWSQRIFIVSSKIKENKTRFKSPKSFPDADGIISKTNTTEALMELFDKLEAPKVTSITTVL</sequence>
<keyword evidence="5" id="KW-0472">Membrane</keyword>
<evidence type="ECO:0000313" key="9">
    <source>
        <dbReference type="EMBL" id="KAK3284758.1"/>
    </source>
</evidence>
<feature type="domain" description="Guanylate cyclase" evidence="8">
    <location>
        <begin position="535"/>
        <end position="664"/>
    </location>
</feature>
<evidence type="ECO:0000256" key="7">
    <source>
        <dbReference type="SAM" id="MobiDB-lite"/>
    </source>
</evidence>
<evidence type="ECO:0000256" key="1">
    <source>
        <dbReference type="ARBA" id="ARBA00004370"/>
    </source>
</evidence>
<dbReference type="PROSITE" id="PS50125">
    <property type="entry name" value="GUANYLATE_CYCLASE_2"/>
    <property type="match status" value="1"/>
</dbReference>
<keyword evidence="3" id="KW-0547">Nucleotide-binding</keyword>
<dbReference type="GO" id="GO:0004016">
    <property type="term" value="F:adenylate cyclase activity"/>
    <property type="evidence" value="ECO:0007669"/>
    <property type="project" value="TreeGrafter"/>
</dbReference>
<feature type="compositionally biased region" description="Polar residues" evidence="7">
    <location>
        <begin position="224"/>
        <end position="233"/>
    </location>
</feature>
<keyword evidence="10" id="KW-1185">Reference proteome</keyword>
<dbReference type="GO" id="GO:0035556">
    <property type="term" value="P:intracellular signal transduction"/>
    <property type="evidence" value="ECO:0007669"/>
    <property type="project" value="InterPro"/>
</dbReference>
<dbReference type="AlphaFoldDB" id="A0AAE0GV74"/>
<dbReference type="InterPro" id="IPR001054">
    <property type="entry name" value="A/G_cyclase"/>
</dbReference>
<keyword evidence="2" id="KW-0812">Transmembrane</keyword>
<dbReference type="EMBL" id="LGRX02002157">
    <property type="protein sequence ID" value="KAK3284758.1"/>
    <property type="molecule type" value="Genomic_DNA"/>
</dbReference>
<evidence type="ECO:0000313" key="10">
    <source>
        <dbReference type="Proteomes" id="UP001190700"/>
    </source>
</evidence>
<feature type="region of interest" description="Disordered" evidence="7">
    <location>
        <begin position="271"/>
        <end position="327"/>
    </location>
</feature>
<dbReference type="Proteomes" id="UP001190700">
    <property type="component" value="Unassembled WGS sequence"/>
</dbReference>
<organism evidence="9 10">
    <name type="scientific">Cymbomonas tetramitiformis</name>
    <dbReference type="NCBI Taxonomy" id="36881"/>
    <lineage>
        <taxon>Eukaryota</taxon>
        <taxon>Viridiplantae</taxon>
        <taxon>Chlorophyta</taxon>
        <taxon>Pyramimonadophyceae</taxon>
        <taxon>Pyramimonadales</taxon>
        <taxon>Pyramimonadaceae</taxon>
        <taxon>Cymbomonas</taxon>
    </lineage>
</organism>
<dbReference type="PANTHER" id="PTHR11920">
    <property type="entry name" value="GUANYLYL CYCLASE"/>
    <property type="match status" value="1"/>
</dbReference>
<accession>A0AAE0GV74</accession>
<dbReference type="Pfam" id="PF00211">
    <property type="entry name" value="Guanylate_cyc"/>
    <property type="match status" value="1"/>
</dbReference>
<feature type="region of interest" description="Disordered" evidence="7">
    <location>
        <begin position="805"/>
        <end position="833"/>
    </location>
</feature>
<dbReference type="SMART" id="SM00044">
    <property type="entry name" value="CYCc"/>
    <property type="match status" value="1"/>
</dbReference>
<dbReference type="Gene3D" id="3.30.70.1230">
    <property type="entry name" value="Nucleotide cyclase"/>
    <property type="match status" value="1"/>
</dbReference>
<dbReference type="GO" id="GO:0000166">
    <property type="term" value="F:nucleotide binding"/>
    <property type="evidence" value="ECO:0007669"/>
    <property type="project" value="UniProtKB-KW"/>
</dbReference>
<feature type="compositionally biased region" description="Basic and acidic residues" evidence="7">
    <location>
        <begin position="235"/>
        <end position="250"/>
    </location>
</feature>
<proteinExistence type="predicted"/>
<comment type="caution">
    <text evidence="9">The sequence shown here is derived from an EMBL/GenBank/DDBJ whole genome shotgun (WGS) entry which is preliminary data.</text>
</comment>
<evidence type="ECO:0000256" key="3">
    <source>
        <dbReference type="ARBA" id="ARBA00022741"/>
    </source>
</evidence>
<feature type="compositionally biased region" description="Low complexity" evidence="7">
    <location>
        <begin position="16"/>
        <end position="26"/>
    </location>
</feature>
<keyword evidence="4" id="KW-1133">Transmembrane helix</keyword>
<name>A0AAE0GV74_9CHLO</name>
<feature type="compositionally biased region" description="Polar residues" evidence="7">
    <location>
        <begin position="280"/>
        <end position="297"/>
    </location>
</feature>
<evidence type="ECO:0000256" key="6">
    <source>
        <dbReference type="ARBA" id="ARBA00023239"/>
    </source>
</evidence>
<protein>
    <recommendedName>
        <fullName evidence="8">Guanylate cyclase domain-containing protein</fullName>
    </recommendedName>
</protein>
<gene>
    <name evidence="9" type="ORF">CYMTET_7604</name>
</gene>
<dbReference type="InterPro" id="IPR011006">
    <property type="entry name" value="CheY-like_superfamily"/>
</dbReference>
<keyword evidence="6" id="KW-0456">Lyase</keyword>
<dbReference type="SUPFAM" id="SSF55073">
    <property type="entry name" value="Nucleotide cyclase"/>
    <property type="match status" value="1"/>
</dbReference>
<reference evidence="9 10" key="1">
    <citation type="journal article" date="2015" name="Genome Biol. Evol.">
        <title>Comparative Genomics of a Bacterivorous Green Alga Reveals Evolutionary Causalities and Consequences of Phago-Mixotrophic Mode of Nutrition.</title>
        <authorList>
            <person name="Burns J.A."/>
            <person name="Paasch A."/>
            <person name="Narechania A."/>
            <person name="Kim E."/>
        </authorList>
    </citation>
    <scope>NUCLEOTIDE SEQUENCE [LARGE SCALE GENOMIC DNA]</scope>
    <source>
        <strain evidence="9 10">PLY_AMNH</strain>
    </source>
</reference>
<evidence type="ECO:0000256" key="5">
    <source>
        <dbReference type="ARBA" id="ARBA00023136"/>
    </source>
</evidence>
<dbReference type="GO" id="GO:0004383">
    <property type="term" value="F:guanylate cyclase activity"/>
    <property type="evidence" value="ECO:0007669"/>
    <property type="project" value="TreeGrafter"/>
</dbReference>
<evidence type="ECO:0000256" key="2">
    <source>
        <dbReference type="ARBA" id="ARBA00022692"/>
    </source>
</evidence>
<dbReference type="Gene3D" id="3.40.50.2300">
    <property type="match status" value="1"/>
</dbReference>
<dbReference type="InterPro" id="IPR050401">
    <property type="entry name" value="Cyclic_nucleotide_synthase"/>
</dbReference>
<comment type="subcellular location">
    <subcellularLocation>
        <location evidence="1">Membrane</location>
    </subcellularLocation>
</comment>
<feature type="region of interest" description="Disordered" evidence="7">
    <location>
        <begin position="219"/>
        <end position="253"/>
    </location>
</feature>
<feature type="region of interest" description="Disordered" evidence="7">
    <location>
        <begin position="10"/>
        <end position="34"/>
    </location>
</feature>
<dbReference type="GO" id="GO:0007168">
    <property type="term" value="P:receptor guanylyl cyclase signaling pathway"/>
    <property type="evidence" value="ECO:0007669"/>
    <property type="project" value="TreeGrafter"/>
</dbReference>
<dbReference type="CDD" id="cd07302">
    <property type="entry name" value="CHD"/>
    <property type="match status" value="1"/>
</dbReference>
<evidence type="ECO:0000259" key="8">
    <source>
        <dbReference type="PROSITE" id="PS50125"/>
    </source>
</evidence>